<dbReference type="CDD" id="cd06782">
    <property type="entry name" value="cpPDZ_CPP-like"/>
    <property type="match status" value="1"/>
</dbReference>
<dbReference type="GO" id="GO:0007165">
    <property type="term" value="P:signal transduction"/>
    <property type="evidence" value="ECO:0007669"/>
    <property type="project" value="TreeGrafter"/>
</dbReference>
<dbReference type="Pfam" id="PF22694">
    <property type="entry name" value="CtpB_N-like"/>
    <property type="match status" value="1"/>
</dbReference>
<dbReference type="AlphaFoldDB" id="A0AAU7CP89"/>
<keyword evidence="3 5" id="KW-0378">Hydrolase</keyword>
<dbReference type="RefSeq" id="WP_406699997.1">
    <property type="nucleotide sequence ID" value="NZ_CP155447.1"/>
</dbReference>
<sequence length="473" mass="52365">MPRRNFYSIAMVGAVSLFCWQASQGAKPKDEMMELYGVFVDAVEHVEANYVRPVNRRELLESALKGMLQNLDPHSSYINTSEWKQFRRQIEGRFGGIGIQVGMDPDANRLKVIAPMVGTPAYEAGVLAGDLIMEIDGHSTEGMNPDKAVEVLTGRPGTSVKLNVLHEGEEKGEMLTMSRAIIDVPSVLGDRRKPDDTWDFMLDHEKKIGYIRITSFIQNTTEELKKALAELKSEGMKALVLDLRDNPGGLLGAAVEISDLFVDEGLIVSTKGRNTIGKTYEAQKEGTYEGFPIAILINRNSASAAEIVSACLQDHDRALIVGDRSYGKGSVQNIIDLEDGNSVLKLTVASYLRPSGKNIHRFKDAKEKDEWGVSPNTGLKVELTPRQYISWATERRDRDLVTFGKRKPKTESEKPKAEAEKPKAEAEKPTAEADKSKVEEKKADKTGKSFTDLQLDKALEVIKEKLEGAVAKK</sequence>
<feature type="domain" description="PDZ" evidence="7">
    <location>
        <begin position="95"/>
        <end position="152"/>
    </location>
</feature>
<evidence type="ECO:0000259" key="7">
    <source>
        <dbReference type="PROSITE" id="PS50106"/>
    </source>
</evidence>
<evidence type="ECO:0000256" key="5">
    <source>
        <dbReference type="RuleBase" id="RU004404"/>
    </source>
</evidence>
<dbReference type="PANTHER" id="PTHR32060:SF30">
    <property type="entry name" value="CARBOXY-TERMINAL PROCESSING PROTEASE CTPA"/>
    <property type="match status" value="1"/>
</dbReference>
<organism evidence="8">
    <name type="scientific">Singulisphaera sp. Ch08</name>
    <dbReference type="NCBI Taxonomy" id="3120278"/>
    <lineage>
        <taxon>Bacteria</taxon>
        <taxon>Pseudomonadati</taxon>
        <taxon>Planctomycetota</taxon>
        <taxon>Planctomycetia</taxon>
        <taxon>Isosphaerales</taxon>
        <taxon>Isosphaeraceae</taxon>
        <taxon>Singulisphaera</taxon>
    </lineage>
</organism>
<dbReference type="EMBL" id="CP155447">
    <property type="protein sequence ID" value="XBH07154.1"/>
    <property type="molecule type" value="Genomic_DNA"/>
</dbReference>
<dbReference type="Gene3D" id="2.30.42.10">
    <property type="match status" value="1"/>
</dbReference>
<dbReference type="GO" id="GO:0006508">
    <property type="term" value="P:proteolysis"/>
    <property type="evidence" value="ECO:0007669"/>
    <property type="project" value="UniProtKB-KW"/>
</dbReference>
<dbReference type="InterPro" id="IPR036034">
    <property type="entry name" value="PDZ_sf"/>
</dbReference>
<evidence type="ECO:0000256" key="6">
    <source>
        <dbReference type="SAM" id="MobiDB-lite"/>
    </source>
</evidence>
<dbReference type="SMART" id="SM00245">
    <property type="entry name" value="TSPc"/>
    <property type="match status" value="1"/>
</dbReference>
<feature type="compositionally biased region" description="Basic and acidic residues" evidence="6">
    <location>
        <begin position="409"/>
        <end position="447"/>
    </location>
</feature>
<evidence type="ECO:0000256" key="2">
    <source>
        <dbReference type="ARBA" id="ARBA00022670"/>
    </source>
</evidence>
<dbReference type="Gene3D" id="3.30.750.44">
    <property type="match status" value="1"/>
</dbReference>
<keyword evidence="2 5" id="KW-0645">Protease</keyword>
<evidence type="ECO:0000256" key="3">
    <source>
        <dbReference type="ARBA" id="ARBA00022801"/>
    </source>
</evidence>
<feature type="region of interest" description="Disordered" evidence="6">
    <location>
        <begin position="400"/>
        <end position="450"/>
    </location>
</feature>
<dbReference type="Pfam" id="PF03572">
    <property type="entry name" value="Peptidase_S41"/>
    <property type="match status" value="1"/>
</dbReference>
<dbReference type="PROSITE" id="PS50106">
    <property type="entry name" value="PDZ"/>
    <property type="match status" value="1"/>
</dbReference>
<dbReference type="PANTHER" id="PTHR32060">
    <property type="entry name" value="TAIL-SPECIFIC PROTEASE"/>
    <property type="match status" value="1"/>
</dbReference>
<dbReference type="SUPFAM" id="SSF52096">
    <property type="entry name" value="ClpP/crotonase"/>
    <property type="match status" value="1"/>
</dbReference>
<reference evidence="8" key="1">
    <citation type="submission" date="2024-05" db="EMBL/GenBank/DDBJ databases">
        <title>Planctomycetes of the genus Singulisphaera possess chitinolytic capabilities.</title>
        <authorList>
            <person name="Ivanova A."/>
        </authorList>
    </citation>
    <scope>NUCLEOTIDE SEQUENCE</scope>
    <source>
        <strain evidence="8">Ch08T</strain>
    </source>
</reference>
<keyword evidence="4 5" id="KW-0720">Serine protease</keyword>
<dbReference type="SUPFAM" id="SSF50156">
    <property type="entry name" value="PDZ domain-like"/>
    <property type="match status" value="1"/>
</dbReference>
<evidence type="ECO:0000256" key="1">
    <source>
        <dbReference type="ARBA" id="ARBA00009179"/>
    </source>
</evidence>
<name>A0AAU7CP89_9BACT</name>
<dbReference type="NCBIfam" id="TIGR00225">
    <property type="entry name" value="prc"/>
    <property type="match status" value="1"/>
</dbReference>
<proteinExistence type="inferred from homology"/>
<dbReference type="Pfam" id="PF17820">
    <property type="entry name" value="PDZ_6"/>
    <property type="match status" value="1"/>
</dbReference>
<evidence type="ECO:0000256" key="4">
    <source>
        <dbReference type="ARBA" id="ARBA00022825"/>
    </source>
</evidence>
<gene>
    <name evidence="8" type="ORF">V5E97_14245</name>
</gene>
<accession>A0AAU7CP89</accession>
<dbReference type="SMART" id="SM00228">
    <property type="entry name" value="PDZ"/>
    <property type="match status" value="1"/>
</dbReference>
<dbReference type="InterPro" id="IPR004447">
    <property type="entry name" value="Peptidase_S41A"/>
</dbReference>
<protein>
    <submittedName>
        <fullName evidence="8">S41 family peptidase</fullName>
    </submittedName>
</protein>
<dbReference type="InterPro" id="IPR001478">
    <property type="entry name" value="PDZ"/>
</dbReference>
<dbReference type="InterPro" id="IPR029045">
    <property type="entry name" value="ClpP/crotonase-like_dom_sf"/>
</dbReference>
<dbReference type="GO" id="GO:0030288">
    <property type="term" value="C:outer membrane-bounded periplasmic space"/>
    <property type="evidence" value="ECO:0007669"/>
    <property type="project" value="TreeGrafter"/>
</dbReference>
<dbReference type="GO" id="GO:0008236">
    <property type="term" value="F:serine-type peptidase activity"/>
    <property type="evidence" value="ECO:0007669"/>
    <property type="project" value="UniProtKB-KW"/>
</dbReference>
<dbReference type="InterPro" id="IPR005151">
    <property type="entry name" value="Tail-specific_protease"/>
</dbReference>
<dbReference type="Gene3D" id="3.90.226.10">
    <property type="entry name" value="2-enoyl-CoA Hydratase, Chain A, domain 1"/>
    <property type="match status" value="1"/>
</dbReference>
<dbReference type="InterPro" id="IPR041489">
    <property type="entry name" value="PDZ_6"/>
</dbReference>
<dbReference type="CDD" id="cd07560">
    <property type="entry name" value="Peptidase_S41_CPP"/>
    <property type="match status" value="1"/>
</dbReference>
<evidence type="ECO:0000313" key="8">
    <source>
        <dbReference type="EMBL" id="XBH07154.1"/>
    </source>
</evidence>
<comment type="similarity">
    <text evidence="1 5">Belongs to the peptidase S41A family.</text>
</comment>
<dbReference type="InterPro" id="IPR055210">
    <property type="entry name" value="CtpA/B_N"/>
</dbReference>
<dbReference type="GO" id="GO:0004175">
    <property type="term" value="F:endopeptidase activity"/>
    <property type="evidence" value="ECO:0007669"/>
    <property type="project" value="TreeGrafter"/>
</dbReference>